<dbReference type="EMBL" id="JAACAK010000091">
    <property type="protein sequence ID" value="NIR75722.1"/>
    <property type="molecule type" value="Genomic_DNA"/>
</dbReference>
<dbReference type="PANTHER" id="PTHR38050">
    <property type="match status" value="1"/>
</dbReference>
<gene>
    <name evidence="9" type="ORF">GWO12_11535</name>
</gene>
<keyword evidence="3" id="KW-0858">Xylan degradation</keyword>
<feature type="domain" description="Peptidase S9 prolyl oligopeptidase catalytic" evidence="8">
    <location>
        <begin position="123"/>
        <end position="174"/>
    </location>
</feature>
<evidence type="ECO:0000313" key="9">
    <source>
        <dbReference type="EMBL" id="NIR75722.1"/>
    </source>
</evidence>
<keyword evidence="6" id="KW-0119">Carbohydrate metabolism</keyword>
<evidence type="ECO:0000256" key="1">
    <source>
        <dbReference type="ARBA" id="ARBA00004613"/>
    </source>
</evidence>
<dbReference type="InterPro" id="IPR001375">
    <property type="entry name" value="Peptidase_S9_cat"/>
</dbReference>
<proteinExistence type="predicted"/>
<sequence>MFGQRYNRLTLREGIAKIVPLMMACAAVSLACSDEPTGPTGDGVFGEWLRSGGDVRTYELRLPSSYDGSEPAPLLLAFHGNPDDAVHFEARTGLTPVADEAGFITVYPDGLGGTWGPWDNQLALDLIEVMSDSLSIDPERIYIAGYSAGGTRTQIIACKHSDVFSAAAVVGATLELAVYVDCPLRHPISTLFVHGTEDQAFPWGGLTSGSRRRLSVDETLELWTDLSECMGMPVVDTLPDRVDDGTRVWRELWTDCDGDSEVMFFGVEGGGHTWPSGPGPFPPGRITQEISSEEILEFLAIH</sequence>
<evidence type="ECO:0000256" key="2">
    <source>
        <dbReference type="ARBA" id="ARBA00022525"/>
    </source>
</evidence>
<evidence type="ECO:0000313" key="10">
    <source>
        <dbReference type="Proteomes" id="UP000702544"/>
    </source>
</evidence>
<evidence type="ECO:0000256" key="5">
    <source>
        <dbReference type="ARBA" id="ARBA00022801"/>
    </source>
</evidence>
<dbReference type="GO" id="GO:0008236">
    <property type="term" value="F:serine-type peptidase activity"/>
    <property type="evidence" value="ECO:0007669"/>
    <property type="project" value="InterPro"/>
</dbReference>
<evidence type="ECO:0000256" key="7">
    <source>
        <dbReference type="ARBA" id="ARBA00023326"/>
    </source>
</evidence>
<dbReference type="GO" id="GO:0005576">
    <property type="term" value="C:extracellular region"/>
    <property type="evidence" value="ECO:0007669"/>
    <property type="project" value="UniProtKB-SubCell"/>
</dbReference>
<evidence type="ECO:0000259" key="8">
    <source>
        <dbReference type="Pfam" id="PF00326"/>
    </source>
</evidence>
<dbReference type="InterPro" id="IPR043595">
    <property type="entry name" value="FaeB/C/D"/>
</dbReference>
<dbReference type="GO" id="GO:0045493">
    <property type="term" value="P:xylan catabolic process"/>
    <property type="evidence" value="ECO:0007669"/>
    <property type="project" value="UniProtKB-KW"/>
</dbReference>
<keyword evidence="7" id="KW-0624">Polysaccharide degradation</keyword>
<dbReference type="GO" id="GO:0006508">
    <property type="term" value="P:proteolysis"/>
    <property type="evidence" value="ECO:0007669"/>
    <property type="project" value="InterPro"/>
</dbReference>
<comment type="caution">
    <text evidence="9">The sequence shown here is derived from an EMBL/GenBank/DDBJ whole genome shotgun (WGS) entry which is preliminary data.</text>
</comment>
<dbReference type="Pfam" id="PF00326">
    <property type="entry name" value="Peptidase_S9"/>
    <property type="match status" value="1"/>
</dbReference>
<dbReference type="PANTHER" id="PTHR38050:SF2">
    <property type="entry name" value="FERULOYL ESTERASE C-RELATED"/>
    <property type="match status" value="1"/>
</dbReference>
<comment type="subcellular location">
    <subcellularLocation>
        <location evidence="1">Secreted</location>
    </subcellularLocation>
</comment>
<protein>
    <submittedName>
        <fullName evidence="9">Prolyl oligopeptidase family serine peptidase</fullName>
    </submittedName>
</protein>
<keyword evidence="5" id="KW-0378">Hydrolase</keyword>
<dbReference type="GO" id="GO:0030600">
    <property type="term" value="F:feruloyl esterase activity"/>
    <property type="evidence" value="ECO:0007669"/>
    <property type="project" value="InterPro"/>
</dbReference>
<evidence type="ECO:0000256" key="4">
    <source>
        <dbReference type="ARBA" id="ARBA00022729"/>
    </source>
</evidence>
<dbReference type="Proteomes" id="UP000702544">
    <property type="component" value="Unassembled WGS sequence"/>
</dbReference>
<dbReference type="Gene3D" id="3.40.50.1820">
    <property type="entry name" value="alpha/beta hydrolase"/>
    <property type="match status" value="1"/>
</dbReference>
<dbReference type="SUPFAM" id="SSF53474">
    <property type="entry name" value="alpha/beta-Hydrolases"/>
    <property type="match status" value="1"/>
</dbReference>
<evidence type="ECO:0000256" key="6">
    <source>
        <dbReference type="ARBA" id="ARBA00023277"/>
    </source>
</evidence>
<keyword evidence="4" id="KW-0732">Signal</keyword>
<name>A0AAE5CBD9_9BACT</name>
<dbReference type="InterPro" id="IPR029058">
    <property type="entry name" value="AB_hydrolase_fold"/>
</dbReference>
<reference evidence="9 10" key="1">
    <citation type="submission" date="2020-01" db="EMBL/GenBank/DDBJ databases">
        <title>Genomes assembled from Gulf of Kutch pelagic sediment metagenomes.</title>
        <authorList>
            <person name="Chandrashekar M."/>
            <person name="Mahajan M.S."/>
            <person name="Dave K.J."/>
            <person name="Vatsa P."/>
            <person name="Nathani N.M."/>
        </authorList>
    </citation>
    <scope>NUCLEOTIDE SEQUENCE [LARGE SCALE GENOMIC DNA]</scope>
    <source>
        <strain evidence="9">KS3-K002</strain>
    </source>
</reference>
<accession>A0AAE5CBD9</accession>
<dbReference type="AlphaFoldDB" id="A0AAE5CBD9"/>
<organism evidence="9 10">
    <name type="scientific">Candidatus Kutchimonas denitrificans</name>
    <dbReference type="NCBI Taxonomy" id="3056748"/>
    <lineage>
        <taxon>Bacteria</taxon>
        <taxon>Pseudomonadati</taxon>
        <taxon>Gemmatimonadota</taxon>
        <taxon>Gemmatimonadia</taxon>
        <taxon>Candidatus Palauibacterales</taxon>
        <taxon>Candidatus Palauibacteraceae</taxon>
        <taxon>Candidatus Kutchimonas</taxon>
    </lineage>
</organism>
<evidence type="ECO:0000256" key="3">
    <source>
        <dbReference type="ARBA" id="ARBA00022651"/>
    </source>
</evidence>
<keyword evidence="2" id="KW-0964">Secreted</keyword>
<dbReference type="PROSITE" id="PS51257">
    <property type="entry name" value="PROKAR_LIPOPROTEIN"/>
    <property type="match status" value="1"/>
</dbReference>